<dbReference type="HAMAP" id="MF_00362">
    <property type="entry name" value="Ribosomal_uL10"/>
    <property type="match status" value="1"/>
</dbReference>
<dbReference type="CDD" id="cd05797">
    <property type="entry name" value="Ribosomal_L10"/>
    <property type="match status" value="1"/>
</dbReference>
<dbReference type="eggNOG" id="COG0244">
    <property type="taxonomic scope" value="Bacteria"/>
</dbReference>
<dbReference type="Pfam" id="PF00466">
    <property type="entry name" value="Ribosomal_L10"/>
    <property type="match status" value="1"/>
</dbReference>
<dbReference type="InterPro" id="IPR047865">
    <property type="entry name" value="Ribosomal_uL10_bac_type"/>
</dbReference>
<organism evidence="6 7">
    <name type="scientific">[Clostridium] leptum DSM 753</name>
    <dbReference type="NCBI Taxonomy" id="428125"/>
    <lineage>
        <taxon>Bacteria</taxon>
        <taxon>Bacillati</taxon>
        <taxon>Bacillota</taxon>
        <taxon>Clostridia</taxon>
        <taxon>Eubacteriales</taxon>
        <taxon>Oscillospiraceae</taxon>
        <taxon>Oscillospiraceae incertae sedis</taxon>
    </lineage>
</organism>
<dbReference type="GO" id="GO:0006412">
    <property type="term" value="P:translation"/>
    <property type="evidence" value="ECO:0007669"/>
    <property type="project" value="UniProtKB-UniRule"/>
</dbReference>
<dbReference type="PANTHER" id="PTHR11560">
    <property type="entry name" value="39S RIBOSOMAL PROTEIN L10, MITOCHONDRIAL"/>
    <property type="match status" value="1"/>
</dbReference>
<keyword evidence="2 5" id="KW-0689">Ribosomal protein</keyword>
<dbReference type="NCBIfam" id="NF000955">
    <property type="entry name" value="PRK00099.1-1"/>
    <property type="match status" value="1"/>
</dbReference>
<keyword evidence="3 5" id="KW-0687">Ribonucleoprotein</keyword>
<dbReference type="GO" id="GO:0015934">
    <property type="term" value="C:large ribosomal subunit"/>
    <property type="evidence" value="ECO:0007669"/>
    <property type="project" value="InterPro"/>
</dbReference>
<evidence type="ECO:0000313" key="7">
    <source>
        <dbReference type="Proteomes" id="UP000003490"/>
    </source>
</evidence>
<dbReference type="InterPro" id="IPR043141">
    <property type="entry name" value="Ribosomal_uL10-like_sf"/>
</dbReference>
<dbReference type="InterPro" id="IPR022973">
    <property type="entry name" value="Ribosomal_uL10_bac"/>
</dbReference>
<dbReference type="GO" id="GO:0070180">
    <property type="term" value="F:large ribosomal subunit rRNA binding"/>
    <property type="evidence" value="ECO:0007669"/>
    <property type="project" value="UniProtKB-UniRule"/>
</dbReference>
<dbReference type="Gene3D" id="6.10.250.290">
    <property type="match status" value="1"/>
</dbReference>
<evidence type="ECO:0000313" key="6">
    <source>
        <dbReference type="EMBL" id="EDO60117.1"/>
    </source>
</evidence>
<comment type="similarity">
    <text evidence="1 5">Belongs to the universal ribosomal protein uL10 family.</text>
</comment>
<comment type="function">
    <text evidence="5">Forms part of the ribosomal stalk, playing a central role in the interaction of the ribosome with GTP-bound translation factors.</text>
</comment>
<dbReference type="HOGENOM" id="CLU_092227_2_1_9"/>
<reference evidence="6 7" key="1">
    <citation type="submission" date="2007-08" db="EMBL/GenBank/DDBJ databases">
        <title>Draft genome sequence of Clostridium leptum (DSM 753).</title>
        <authorList>
            <person name="Sudarsanam P."/>
            <person name="Ley R."/>
            <person name="Guruge J."/>
            <person name="Turnbaugh P.J."/>
            <person name="Mahowald M."/>
            <person name="Liep D."/>
            <person name="Gordon J."/>
        </authorList>
    </citation>
    <scope>NUCLEOTIDE SEQUENCE [LARGE SCALE GENOMIC DNA]</scope>
    <source>
        <strain evidence="6 7">DSM 753</strain>
    </source>
</reference>
<keyword evidence="5" id="KW-0699">rRNA-binding</keyword>
<evidence type="ECO:0000256" key="1">
    <source>
        <dbReference type="ARBA" id="ARBA00008889"/>
    </source>
</evidence>
<dbReference type="InterPro" id="IPR002363">
    <property type="entry name" value="Ribosomal_uL10_CS_bac"/>
</dbReference>
<sequence>MRKGPFYISFCGGEKKLPSEKILEQKKQAVADLAEKIKGSCAGVLVEYKGINVADDTKLRKELREAGVSYSVVKNTLLSRAAKEAGVDGLDPVLEGTTALAVSAEDHVAAARILCKFAETHKFFKVKSGFVDGMVMSSAEVEELAKLPSKEVLVAKALGGLNAPISGFVTVLNGTLKGLVVALNAIAEKQSA</sequence>
<evidence type="ECO:0000256" key="2">
    <source>
        <dbReference type="ARBA" id="ARBA00022980"/>
    </source>
</evidence>
<dbReference type="InterPro" id="IPR001790">
    <property type="entry name" value="Ribosomal_uL10"/>
</dbReference>
<dbReference type="SUPFAM" id="SSF160369">
    <property type="entry name" value="Ribosomal protein L10-like"/>
    <property type="match status" value="1"/>
</dbReference>
<reference evidence="6 7" key="2">
    <citation type="submission" date="2007-08" db="EMBL/GenBank/DDBJ databases">
        <authorList>
            <person name="Fulton L."/>
            <person name="Clifton S."/>
            <person name="Fulton B."/>
            <person name="Xu J."/>
            <person name="Minx P."/>
            <person name="Pepin K.H."/>
            <person name="Johnson M."/>
            <person name="Thiruvilangam P."/>
            <person name="Bhonagiri V."/>
            <person name="Nash W.E."/>
            <person name="Wang C."/>
            <person name="Mardis E.R."/>
            <person name="Wilson R.K."/>
        </authorList>
    </citation>
    <scope>NUCLEOTIDE SEQUENCE [LARGE SCALE GENOMIC DNA]</scope>
    <source>
        <strain evidence="6 7">DSM 753</strain>
    </source>
</reference>
<accession>A7VWH0</accession>
<dbReference type="AlphaFoldDB" id="A7VWH0"/>
<dbReference type="PROSITE" id="PS01109">
    <property type="entry name" value="RIBOSOMAL_L10"/>
    <property type="match status" value="1"/>
</dbReference>
<name>A7VWH0_9FIRM</name>
<gene>
    <name evidence="5 6" type="primary">rplJ</name>
    <name evidence="6" type="ORF">CLOLEP_02935</name>
</gene>
<evidence type="ECO:0000256" key="4">
    <source>
        <dbReference type="ARBA" id="ARBA00035202"/>
    </source>
</evidence>
<keyword evidence="5" id="KW-0694">RNA-binding</keyword>
<proteinExistence type="inferred from homology"/>
<comment type="subunit">
    <text evidence="5">Part of the ribosomal stalk of the 50S ribosomal subunit. The N-terminus interacts with L11 and the large rRNA to form the base of the stalk. The C-terminus forms an elongated spine to which L12 dimers bind in a sequential fashion forming a multimeric L10(L12)X complex.</text>
</comment>
<evidence type="ECO:0000256" key="3">
    <source>
        <dbReference type="ARBA" id="ARBA00023274"/>
    </source>
</evidence>
<dbReference type="GO" id="GO:0003735">
    <property type="term" value="F:structural constituent of ribosome"/>
    <property type="evidence" value="ECO:0007669"/>
    <property type="project" value="InterPro"/>
</dbReference>
<dbReference type="Proteomes" id="UP000003490">
    <property type="component" value="Unassembled WGS sequence"/>
</dbReference>
<dbReference type="EMBL" id="ABCB02000020">
    <property type="protein sequence ID" value="EDO60117.1"/>
    <property type="molecule type" value="Genomic_DNA"/>
</dbReference>
<protein>
    <recommendedName>
        <fullName evidence="4 5">Large ribosomal subunit protein uL10</fullName>
    </recommendedName>
</protein>
<dbReference type="Gene3D" id="3.30.70.1730">
    <property type="match status" value="1"/>
</dbReference>
<evidence type="ECO:0000256" key="5">
    <source>
        <dbReference type="HAMAP-Rule" id="MF_00362"/>
    </source>
</evidence>
<comment type="caution">
    <text evidence="6">The sequence shown here is derived from an EMBL/GenBank/DDBJ whole genome shotgun (WGS) entry which is preliminary data.</text>
</comment>